<dbReference type="GO" id="GO:0016020">
    <property type="term" value="C:membrane"/>
    <property type="evidence" value="ECO:0007669"/>
    <property type="project" value="UniProtKB-SubCell"/>
</dbReference>
<evidence type="ECO:0000256" key="4">
    <source>
        <dbReference type="ARBA" id="ARBA00023136"/>
    </source>
</evidence>
<feature type="transmembrane region" description="Helical" evidence="5">
    <location>
        <begin position="431"/>
        <end position="447"/>
    </location>
</feature>
<dbReference type="Pfam" id="PF04932">
    <property type="entry name" value="Wzy_C"/>
    <property type="match status" value="1"/>
</dbReference>
<name>A0A369QIB3_9BACT</name>
<dbReference type="InterPro" id="IPR051533">
    <property type="entry name" value="WaaL-like"/>
</dbReference>
<dbReference type="PANTHER" id="PTHR37422">
    <property type="entry name" value="TEICHURONIC ACID BIOSYNTHESIS PROTEIN TUAE"/>
    <property type="match status" value="1"/>
</dbReference>
<evidence type="ECO:0000259" key="6">
    <source>
        <dbReference type="Pfam" id="PF04932"/>
    </source>
</evidence>
<dbReference type="RefSeq" id="WP_115372662.1">
    <property type="nucleotide sequence ID" value="NZ_QASA01000001.1"/>
</dbReference>
<dbReference type="OrthoDB" id="871774at2"/>
<feature type="transmembrane region" description="Helical" evidence="5">
    <location>
        <begin position="12"/>
        <end position="32"/>
    </location>
</feature>
<feature type="transmembrane region" description="Helical" evidence="5">
    <location>
        <begin position="234"/>
        <end position="251"/>
    </location>
</feature>
<feature type="transmembrane region" description="Helical" evidence="5">
    <location>
        <begin position="169"/>
        <end position="190"/>
    </location>
</feature>
<feature type="transmembrane region" description="Helical" evidence="5">
    <location>
        <begin position="398"/>
        <end position="419"/>
    </location>
</feature>
<evidence type="ECO:0000256" key="3">
    <source>
        <dbReference type="ARBA" id="ARBA00022989"/>
    </source>
</evidence>
<comment type="subcellular location">
    <subcellularLocation>
        <location evidence="1">Membrane</location>
        <topology evidence="1">Multi-pass membrane protein</topology>
    </subcellularLocation>
</comment>
<feature type="transmembrane region" description="Helical" evidence="5">
    <location>
        <begin position="279"/>
        <end position="297"/>
    </location>
</feature>
<keyword evidence="8" id="KW-1185">Reference proteome</keyword>
<feature type="transmembrane region" description="Helical" evidence="5">
    <location>
        <begin position="39"/>
        <end position="62"/>
    </location>
</feature>
<feature type="transmembrane region" description="Helical" evidence="5">
    <location>
        <begin position="210"/>
        <end position="227"/>
    </location>
</feature>
<feature type="transmembrane region" description="Helical" evidence="5">
    <location>
        <begin position="114"/>
        <end position="132"/>
    </location>
</feature>
<proteinExistence type="predicted"/>
<keyword evidence="4 5" id="KW-0472">Membrane</keyword>
<gene>
    <name evidence="7" type="ORF">AHMF7616_01938</name>
</gene>
<dbReference type="InterPro" id="IPR007016">
    <property type="entry name" value="O-antigen_ligase-rel_domated"/>
</dbReference>
<evidence type="ECO:0000256" key="2">
    <source>
        <dbReference type="ARBA" id="ARBA00022692"/>
    </source>
</evidence>
<protein>
    <recommendedName>
        <fullName evidence="6">O-antigen ligase-related domain-containing protein</fullName>
    </recommendedName>
</protein>
<evidence type="ECO:0000313" key="7">
    <source>
        <dbReference type="EMBL" id="RDC63335.1"/>
    </source>
</evidence>
<feature type="transmembrane region" description="Helical" evidence="5">
    <location>
        <begin position="138"/>
        <end position="157"/>
    </location>
</feature>
<dbReference type="PANTHER" id="PTHR37422:SF13">
    <property type="entry name" value="LIPOPOLYSACCHARIDE BIOSYNTHESIS PROTEIN PA4999-RELATED"/>
    <property type="match status" value="1"/>
</dbReference>
<evidence type="ECO:0000256" key="1">
    <source>
        <dbReference type="ARBA" id="ARBA00004141"/>
    </source>
</evidence>
<keyword evidence="3 5" id="KW-1133">Transmembrane helix</keyword>
<feature type="domain" description="O-antigen ligase-related" evidence="6">
    <location>
        <begin position="242"/>
        <end position="405"/>
    </location>
</feature>
<organism evidence="7 8">
    <name type="scientific">Adhaeribacter pallidiroseus</name>
    <dbReference type="NCBI Taxonomy" id="2072847"/>
    <lineage>
        <taxon>Bacteria</taxon>
        <taxon>Pseudomonadati</taxon>
        <taxon>Bacteroidota</taxon>
        <taxon>Cytophagia</taxon>
        <taxon>Cytophagales</taxon>
        <taxon>Hymenobacteraceae</taxon>
        <taxon>Adhaeribacter</taxon>
    </lineage>
</organism>
<accession>A0A369QIB3</accession>
<feature type="transmembrane region" description="Helical" evidence="5">
    <location>
        <begin position="82"/>
        <end position="102"/>
    </location>
</feature>
<reference evidence="7 8" key="1">
    <citation type="submission" date="2018-04" db="EMBL/GenBank/DDBJ databases">
        <title>Adhaeribacter sp. HMF7616 genome sequencing and assembly.</title>
        <authorList>
            <person name="Kang H."/>
            <person name="Kang J."/>
            <person name="Cha I."/>
            <person name="Kim H."/>
            <person name="Joh K."/>
        </authorList>
    </citation>
    <scope>NUCLEOTIDE SEQUENCE [LARGE SCALE GENOMIC DNA]</scope>
    <source>
        <strain evidence="7 8">HMF7616</strain>
    </source>
</reference>
<dbReference type="EMBL" id="QASA01000001">
    <property type="protein sequence ID" value="RDC63335.1"/>
    <property type="molecule type" value="Genomic_DNA"/>
</dbReference>
<evidence type="ECO:0000313" key="8">
    <source>
        <dbReference type="Proteomes" id="UP000253919"/>
    </source>
</evidence>
<feature type="transmembrane region" description="Helical" evidence="5">
    <location>
        <begin position="459"/>
        <end position="476"/>
    </location>
</feature>
<comment type="caution">
    <text evidence="7">The sequence shown here is derived from an EMBL/GenBank/DDBJ whole genome shotgun (WGS) entry which is preliminary data.</text>
</comment>
<dbReference type="Proteomes" id="UP000253919">
    <property type="component" value="Unassembled WGS sequence"/>
</dbReference>
<sequence length="482" mass="55278">MILPGYTSGISAIKIYLAFSVLFLVSLSLAIYYQNLYYLILPVVVVVTAILLIDYTILYYLLLLAIPFSTEVDLPNGFGTDLFSEPLIVLLACCTLGSWLLSEKPERRFYQHPLIILLLIIFCWSVATTLVSQNYLRSIKYLLAKSWYLLVFVFLTGRLLRHTTTLRQFLYIFIAALGVVVSITLFRHALVGFSFALVNKMVAPFLRNHVMYGVLAAAALPYAVYITWQQKNKFLKILLGTVSLLLLAGVIASYTRASWLSLPLAIVYGFLIRFRLTKYLLIFVLVTGLSAVLYLSSNYRYMQYAPDYQKTIFNQDDITKHLQATYTLRDLSGMERVYRWLAASRMVADRPWMGSGPNSFYPEYLKYTVSRFTTYVSDNPEKSTVHNYYLLQFAEQGYIGGFLFLILTGYALLLPEKIYHRTTARSEHKKLVLAAGLCFYIITVHLFLNELVETDKIGFLFYTSLVVLVRLDIWTVESKTFN</sequence>
<evidence type="ECO:0000256" key="5">
    <source>
        <dbReference type="SAM" id="Phobius"/>
    </source>
</evidence>
<dbReference type="AlphaFoldDB" id="A0A369QIB3"/>
<keyword evidence="2 5" id="KW-0812">Transmembrane</keyword>